<keyword evidence="2" id="KW-1133">Transmembrane helix</keyword>
<reference evidence="3" key="1">
    <citation type="journal article" date="2022" name="bioRxiv">
        <title>Sequencing and chromosome-scale assembly of the giantPleurodeles waltlgenome.</title>
        <authorList>
            <person name="Brown T."/>
            <person name="Elewa A."/>
            <person name="Iarovenko S."/>
            <person name="Subramanian E."/>
            <person name="Araus A.J."/>
            <person name="Petzold A."/>
            <person name="Susuki M."/>
            <person name="Suzuki K.-i.T."/>
            <person name="Hayashi T."/>
            <person name="Toyoda A."/>
            <person name="Oliveira C."/>
            <person name="Osipova E."/>
            <person name="Leigh N.D."/>
            <person name="Simon A."/>
            <person name="Yun M.H."/>
        </authorList>
    </citation>
    <scope>NUCLEOTIDE SEQUENCE</scope>
    <source>
        <strain evidence="3">20211129_DDA</strain>
        <tissue evidence="3">Liver</tissue>
    </source>
</reference>
<evidence type="ECO:0000256" key="2">
    <source>
        <dbReference type="SAM" id="Phobius"/>
    </source>
</evidence>
<comment type="caution">
    <text evidence="3">The sequence shown here is derived from an EMBL/GenBank/DDBJ whole genome shotgun (WGS) entry which is preliminary data.</text>
</comment>
<evidence type="ECO:0000256" key="1">
    <source>
        <dbReference type="SAM" id="MobiDB-lite"/>
    </source>
</evidence>
<dbReference type="EMBL" id="JANPWB010000010">
    <property type="protein sequence ID" value="KAJ1138353.1"/>
    <property type="molecule type" value="Genomic_DNA"/>
</dbReference>
<feature type="region of interest" description="Disordered" evidence="1">
    <location>
        <begin position="33"/>
        <end position="53"/>
    </location>
</feature>
<keyword evidence="2" id="KW-0812">Transmembrane</keyword>
<evidence type="ECO:0000313" key="4">
    <source>
        <dbReference type="Proteomes" id="UP001066276"/>
    </source>
</evidence>
<keyword evidence="4" id="KW-1185">Reference proteome</keyword>
<gene>
    <name evidence="3" type="ORF">NDU88_004740</name>
</gene>
<keyword evidence="2" id="KW-0472">Membrane</keyword>
<name>A0AAV7QDJ9_PLEWA</name>
<feature type="non-terminal residue" evidence="3">
    <location>
        <position position="1"/>
    </location>
</feature>
<sequence length="88" mass="9801">LTPIKRRTYKRPLQRRCGPWGSIHGIACIAGRGERTSDAGPESQPKSSSPRPPNEAIVCFTLTHLMALILAVAYLEFVGHLRVQQQHQ</sequence>
<proteinExistence type="predicted"/>
<dbReference type="AlphaFoldDB" id="A0AAV7QDJ9"/>
<feature type="non-terminal residue" evidence="3">
    <location>
        <position position="88"/>
    </location>
</feature>
<feature type="transmembrane region" description="Helical" evidence="2">
    <location>
        <begin position="56"/>
        <end position="75"/>
    </location>
</feature>
<protein>
    <submittedName>
        <fullName evidence="3">Uncharacterized protein</fullName>
    </submittedName>
</protein>
<dbReference type="Proteomes" id="UP001066276">
    <property type="component" value="Chromosome 6"/>
</dbReference>
<evidence type="ECO:0000313" key="3">
    <source>
        <dbReference type="EMBL" id="KAJ1138353.1"/>
    </source>
</evidence>
<accession>A0AAV7QDJ9</accession>
<organism evidence="3 4">
    <name type="scientific">Pleurodeles waltl</name>
    <name type="common">Iberian ribbed newt</name>
    <dbReference type="NCBI Taxonomy" id="8319"/>
    <lineage>
        <taxon>Eukaryota</taxon>
        <taxon>Metazoa</taxon>
        <taxon>Chordata</taxon>
        <taxon>Craniata</taxon>
        <taxon>Vertebrata</taxon>
        <taxon>Euteleostomi</taxon>
        <taxon>Amphibia</taxon>
        <taxon>Batrachia</taxon>
        <taxon>Caudata</taxon>
        <taxon>Salamandroidea</taxon>
        <taxon>Salamandridae</taxon>
        <taxon>Pleurodelinae</taxon>
        <taxon>Pleurodeles</taxon>
    </lineage>
</organism>